<organism evidence="1">
    <name type="scientific">marine metagenome</name>
    <dbReference type="NCBI Taxonomy" id="408172"/>
    <lineage>
        <taxon>unclassified sequences</taxon>
        <taxon>metagenomes</taxon>
        <taxon>ecological metagenomes</taxon>
    </lineage>
</organism>
<proteinExistence type="predicted"/>
<feature type="non-terminal residue" evidence="1">
    <location>
        <position position="1"/>
    </location>
</feature>
<accession>A0A382IN20</accession>
<reference evidence="1" key="1">
    <citation type="submission" date="2018-05" db="EMBL/GenBank/DDBJ databases">
        <authorList>
            <person name="Lanie J.A."/>
            <person name="Ng W.-L."/>
            <person name="Kazmierczak K.M."/>
            <person name="Andrzejewski T.M."/>
            <person name="Davidsen T.M."/>
            <person name="Wayne K.J."/>
            <person name="Tettelin H."/>
            <person name="Glass J.I."/>
            <person name="Rusch D."/>
            <person name="Podicherti R."/>
            <person name="Tsui H.-C.T."/>
            <person name="Winkler M.E."/>
        </authorList>
    </citation>
    <scope>NUCLEOTIDE SEQUENCE</scope>
</reference>
<sequence>PGGSIVESNQEEFRAPIYALDQPTYQSRRKCFREWETKVGSAQFDVPYTLTVEMLLKTSSDSLDLRQLWHDPLNPFDSMILTTG</sequence>
<dbReference type="AlphaFoldDB" id="A0A382IN20"/>
<gene>
    <name evidence="1" type="ORF">METZ01_LOCUS253609</name>
</gene>
<evidence type="ECO:0000313" key="1">
    <source>
        <dbReference type="EMBL" id="SVC00755.1"/>
    </source>
</evidence>
<protein>
    <submittedName>
        <fullName evidence="1">Uncharacterized protein</fullName>
    </submittedName>
</protein>
<dbReference type="EMBL" id="UINC01068260">
    <property type="protein sequence ID" value="SVC00755.1"/>
    <property type="molecule type" value="Genomic_DNA"/>
</dbReference>
<name>A0A382IN20_9ZZZZ</name>